<evidence type="ECO:0000256" key="3">
    <source>
        <dbReference type="ARBA" id="ARBA00022723"/>
    </source>
</evidence>
<evidence type="ECO:0000259" key="11">
    <source>
        <dbReference type="PROSITE" id="PS50936"/>
    </source>
</evidence>
<dbReference type="Pfam" id="PF16745">
    <property type="entry name" value="RsgA_N"/>
    <property type="match status" value="1"/>
</dbReference>
<keyword evidence="6 10" id="KW-0378">Hydrolase</keyword>
<feature type="binding site" evidence="10">
    <location>
        <begin position="169"/>
        <end position="177"/>
    </location>
    <ligand>
        <name>GTP</name>
        <dbReference type="ChEBI" id="CHEBI:37565"/>
    </ligand>
</feature>
<feature type="domain" description="EngC GTPase" evidence="11">
    <location>
        <begin position="80"/>
        <end position="226"/>
    </location>
</feature>
<evidence type="ECO:0000256" key="6">
    <source>
        <dbReference type="ARBA" id="ARBA00022801"/>
    </source>
</evidence>
<dbReference type="Gene3D" id="3.40.50.300">
    <property type="entry name" value="P-loop containing nucleotide triphosphate hydrolases"/>
    <property type="match status" value="1"/>
</dbReference>
<dbReference type="GO" id="GO:0005737">
    <property type="term" value="C:cytoplasm"/>
    <property type="evidence" value="ECO:0007669"/>
    <property type="project" value="UniProtKB-SubCell"/>
</dbReference>
<dbReference type="GO" id="GO:0005525">
    <property type="term" value="F:GTP binding"/>
    <property type="evidence" value="ECO:0007669"/>
    <property type="project" value="UniProtKB-UniRule"/>
</dbReference>
<keyword evidence="8 10" id="KW-0694">RNA-binding</keyword>
<evidence type="ECO:0000256" key="4">
    <source>
        <dbReference type="ARBA" id="ARBA00022730"/>
    </source>
</evidence>
<dbReference type="EC" id="3.6.1.-" evidence="10"/>
<reference evidence="13 14" key="1">
    <citation type="submission" date="2015-04" db="EMBL/GenBank/DDBJ databases">
        <title>Draft genome sequence of bacteremic isolate Catabacter hongkongensis type strain HKU16T.</title>
        <authorList>
            <person name="Lau S.K."/>
            <person name="Teng J.L."/>
            <person name="Huang Y."/>
            <person name="Curreem S.O."/>
            <person name="Tsui S.K."/>
            <person name="Woo P.C."/>
        </authorList>
    </citation>
    <scope>NUCLEOTIDE SEQUENCE [LARGE SCALE GENOMIC DNA]</scope>
    <source>
        <strain evidence="13 14">HKU16</strain>
    </source>
</reference>
<evidence type="ECO:0000256" key="1">
    <source>
        <dbReference type="ARBA" id="ARBA00022490"/>
    </source>
</evidence>
<dbReference type="PANTHER" id="PTHR32120">
    <property type="entry name" value="SMALL RIBOSOMAL SUBUNIT BIOGENESIS GTPASE RSGA"/>
    <property type="match status" value="1"/>
</dbReference>
<dbReference type="OrthoDB" id="9809485at2"/>
<dbReference type="Gene3D" id="1.10.40.50">
    <property type="entry name" value="Probable gtpase engc, domain 3"/>
    <property type="match status" value="1"/>
</dbReference>
<comment type="function">
    <text evidence="10">One of several proteins that assist in the late maturation steps of the functional core of the 30S ribosomal subunit. Helps release RbfA from mature subunits. May play a role in the assembly of ribosomal proteins into the subunit. Circularly permuted GTPase that catalyzes slow GTP hydrolysis, GTPase activity is stimulated by the 30S ribosomal subunit.</text>
</comment>
<dbReference type="PANTHER" id="PTHR32120:SF11">
    <property type="entry name" value="SMALL RIBOSOMAL SUBUNIT BIOGENESIS GTPASE RSGA 1, MITOCHONDRIAL-RELATED"/>
    <property type="match status" value="1"/>
</dbReference>
<comment type="caution">
    <text evidence="13">The sequence shown here is derived from an EMBL/GenBank/DDBJ whole genome shotgun (WGS) entry which is preliminary data.</text>
</comment>
<dbReference type="CDD" id="cd04466">
    <property type="entry name" value="S1_YloQ_GTPase"/>
    <property type="match status" value="1"/>
</dbReference>
<dbReference type="EMBL" id="LAYJ01000131">
    <property type="protein sequence ID" value="KKI49616.1"/>
    <property type="molecule type" value="Genomic_DNA"/>
</dbReference>
<sequence>MNLPGEVKNIQGRIVKGISGFYYVSDQDGRVHECKARGKFRKEKMTPMVGDIVEFVELEGYSSIEQILPRRNFLLRPAVANVDSMLLVISAGKPAPDLFLCDKLLIQAGCAGIKPVVVINKSDENTAGIDRLANQYCGYYDTFVVSARTGAGIEALKKMISGLCVCFAGQSAVGKSSIINAIDPDFEQETGGLSKKTDRGKHTTRQAELLYVPAIHGYVVDTPGFSMYEIEGMQKNEISAHYPELQKFAGNCRFTSCLHDREPDCAVKDAVEAGEINKERYDRYLRIIHSLKER</sequence>
<organism evidence="13 14">
    <name type="scientific">Christensenella hongkongensis</name>
    <dbReference type="NCBI Taxonomy" id="270498"/>
    <lineage>
        <taxon>Bacteria</taxon>
        <taxon>Bacillati</taxon>
        <taxon>Bacillota</taxon>
        <taxon>Clostridia</taxon>
        <taxon>Christensenellales</taxon>
        <taxon>Christensenellaceae</taxon>
        <taxon>Christensenella</taxon>
    </lineage>
</organism>
<evidence type="ECO:0000256" key="10">
    <source>
        <dbReference type="HAMAP-Rule" id="MF_01820"/>
    </source>
</evidence>
<evidence type="ECO:0000313" key="14">
    <source>
        <dbReference type="Proteomes" id="UP000034076"/>
    </source>
</evidence>
<dbReference type="Gene3D" id="2.40.50.140">
    <property type="entry name" value="Nucleic acid-binding proteins"/>
    <property type="match status" value="1"/>
</dbReference>
<keyword evidence="5 10" id="KW-0547">Nucleotide-binding</keyword>
<dbReference type="InterPro" id="IPR030378">
    <property type="entry name" value="G_CP_dom"/>
</dbReference>
<dbReference type="PROSITE" id="PS50936">
    <property type="entry name" value="ENGC_GTPASE"/>
    <property type="match status" value="1"/>
</dbReference>
<dbReference type="Proteomes" id="UP000034076">
    <property type="component" value="Unassembled WGS sequence"/>
</dbReference>
<dbReference type="AlphaFoldDB" id="A0A0M2NF80"/>
<evidence type="ECO:0000256" key="5">
    <source>
        <dbReference type="ARBA" id="ARBA00022741"/>
    </source>
</evidence>
<feature type="binding site" evidence="10">
    <location>
        <position position="265"/>
    </location>
    <ligand>
        <name>Zn(2+)</name>
        <dbReference type="ChEBI" id="CHEBI:29105"/>
    </ligand>
</feature>
<evidence type="ECO:0000256" key="2">
    <source>
        <dbReference type="ARBA" id="ARBA00022517"/>
    </source>
</evidence>
<keyword evidence="14" id="KW-1185">Reference proteome</keyword>
<comment type="cofactor">
    <cofactor evidence="10">
        <name>Zn(2+)</name>
        <dbReference type="ChEBI" id="CHEBI:29105"/>
    </cofactor>
    <text evidence="10">Binds 1 zinc ion per subunit.</text>
</comment>
<feature type="domain" description="CP-type G" evidence="12">
    <location>
        <begin position="71"/>
        <end position="228"/>
    </location>
</feature>
<dbReference type="RefSeq" id="WP_052740611.1">
    <property type="nucleotide sequence ID" value="NZ_LAYJ01000131.1"/>
</dbReference>
<keyword evidence="1 10" id="KW-0963">Cytoplasm</keyword>
<evidence type="ECO:0000259" key="12">
    <source>
        <dbReference type="PROSITE" id="PS51721"/>
    </source>
</evidence>
<dbReference type="STRING" id="270498.CHK_2838"/>
<keyword evidence="4 10" id="KW-0699">rRNA-binding</keyword>
<comment type="similarity">
    <text evidence="10">Belongs to the TRAFAC class YlqF/YawG GTPase family. RsgA subfamily.</text>
</comment>
<dbReference type="InterPro" id="IPR027417">
    <property type="entry name" value="P-loop_NTPase"/>
</dbReference>
<dbReference type="InterPro" id="IPR012340">
    <property type="entry name" value="NA-bd_OB-fold"/>
</dbReference>
<name>A0A0M2NF80_9FIRM</name>
<dbReference type="HAMAP" id="MF_01820">
    <property type="entry name" value="GTPase_RsgA"/>
    <property type="match status" value="1"/>
</dbReference>
<dbReference type="SUPFAM" id="SSF52540">
    <property type="entry name" value="P-loop containing nucleoside triphosphate hydrolases"/>
    <property type="match status" value="1"/>
</dbReference>
<accession>A0A0M2NF80</accession>
<feature type="binding site" evidence="10">
    <location>
        <begin position="120"/>
        <end position="123"/>
    </location>
    <ligand>
        <name>GTP</name>
        <dbReference type="ChEBI" id="CHEBI:37565"/>
    </ligand>
</feature>
<dbReference type="CDD" id="cd01854">
    <property type="entry name" value="YjeQ_EngC"/>
    <property type="match status" value="1"/>
</dbReference>
<dbReference type="NCBIfam" id="TIGR00157">
    <property type="entry name" value="ribosome small subunit-dependent GTPase A"/>
    <property type="match status" value="1"/>
</dbReference>
<evidence type="ECO:0000256" key="8">
    <source>
        <dbReference type="ARBA" id="ARBA00022884"/>
    </source>
</evidence>
<proteinExistence type="inferred from homology"/>
<protein>
    <recommendedName>
        <fullName evidence="10">Small ribosomal subunit biogenesis GTPase RsgA</fullName>
        <ecNumber evidence="10">3.6.1.-</ecNumber>
    </recommendedName>
</protein>
<dbReference type="PATRIC" id="fig|270498.16.peg.614"/>
<feature type="binding site" evidence="10">
    <location>
        <position position="257"/>
    </location>
    <ligand>
        <name>Zn(2+)</name>
        <dbReference type="ChEBI" id="CHEBI:29105"/>
    </ligand>
</feature>
<dbReference type="GO" id="GO:0003924">
    <property type="term" value="F:GTPase activity"/>
    <property type="evidence" value="ECO:0007669"/>
    <property type="project" value="UniProtKB-UniRule"/>
</dbReference>
<dbReference type="Pfam" id="PF03193">
    <property type="entry name" value="RsgA_GTPase"/>
    <property type="match status" value="1"/>
</dbReference>
<keyword evidence="3 10" id="KW-0479">Metal-binding</keyword>
<dbReference type="PROSITE" id="PS51721">
    <property type="entry name" value="G_CP"/>
    <property type="match status" value="1"/>
</dbReference>
<dbReference type="InterPro" id="IPR031944">
    <property type="entry name" value="RsgA_N"/>
</dbReference>
<comment type="subcellular location">
    <subcellularLocation>
        <location evidence="10">Cytoplasm</location>
    </subcellularLocation>
</comment>
<dbReference type="SUPFAM" id="SSF50249">
    <property type="entry name" value="Nucleic acid-binding proteins"/>
    <property type="match status" value="1"/>
</dbReference>
<keyword evidence="9 10" id="KW-0342">GTP-binding</keyword>
<dbReference type="GO" id="GO:0019843">
    <property type="term" value="F:rRNA binding"/>
    <property type="evidence" value="ECO:0007669"/>
    <property type="project" value="UniProtKB-KW"/>
</dbReference>
<dbReference type="InterPro" id="IPR004881">
    <property type="entry name" value="Ribosome_biogen_GTPase_RsgA"/>
</dbReference>
<dbReference type="GO" id="GO:0046872">
    <property type="term" value="F:metal ion binding"/>
    <property type="evidence" value="ECO:0007669"/>
    <property type="project" value="UniProtKB-KW"/>
</dbReference>
<keyword evidence="2 10" id="KW-0690">Ribosome biogenesis</keyword>
<feature type="binding site" evidence="10">
    <location>
        <position position="252"/>
    </location>
    <ligand>
        <name>Zn(2+)</name>
        <dbReference type="ChEBI" id="CHEBI:29105"/>
    </ligand>
</feature>
<dbReference type="InterPro" id="IPR010914">
    <property type="entry name" value="RsgA_GTPase_dom"/>
</dbReference>
<dbReference type="GO" id="GO:0042274">
    <property type="term" value="P:ribosomal small subunit biogenesis"/>
    <property type="evidence" value="ECO:0007669"/>
    <property type="project" value="UniProtKB-UniRule"/>
</dbReference>
<evidence type="ECO:0000313" key="13">
    <source>
        <dbReference type="EMBL" id="KKI49616.1"/>
    </source>
</evidence>
<evidence type="ECO:0000256" key="7">
    <source>
        <dbReference type="ARBA" id="ARBA00022833"/>
    </source>
</evidence>
<keyword evidence="7 10" id="KW-0862">Zinc</keyword>
<feature type="binding site" evidence="10">
    <location>
        <position position="259"/>
    </location>
    <ligand>
        <name>Zn(2+)</name>
        <dbReference type="ChEBI" id="CHEBI:29105"/>
    </ligand>
</feature>
<evidence type="ECO:0000256" key="9">
    <source>
        <dbReference type="ARBA" id="ARBA00023134"/>
    </source>
</evidence>
<comment type="subunit">
    <text evidence="10">Monomer. Associates with 30S ribosomal subunit, binds 16S rRNA.</text>
</comment>
<gene>
    <name evidence="10" type="primary">rsgA</name>
    <name evidence="13" type="ORF">CHK_2838</name>
</gene>